<reference evidence="3" key="1">
    <citation type="submission" date="2025-08" db="UniProtKB">
        <authorList>
            <consortium name="RefSeq"/>
        </authorList>
    </citation>
    <scope>IDENTIFICATION</scope>
</reference>
<feature type="signal peptide" evidence="1">
    <location>
        <begin position="1"/>
        <end position="18"/>
    </location>
</feature>
<dbReference type="GeneID" id="106068719"/>
<dbReference type="Proteomes" id="UP001165740">
    <property type="component" value="Chromosome 13"/>
</dbReference>
<name>A0A9W2YQD5_BIOGL</name>
<keyword evidence="1" id="KW-0732">Signal</keyword>
<accession>A0A9W2YQD5</accession>
<dbReference type="AlphaFoldDB" id="A0A9W2YQD5"/>
<gene>
    <name evidence="3" type="primary">LOC106068719</name>
</gene>
<evidence type="ECO:0000313" key="2">
    <source>
        <dbReference type="Proteomes" id="UP001165740"/>
    </source>
</evidence>
<dbReference type="RefSeq" id="XP_055864952.1">
    <property type="nucleotide sequence ID" value="XM_056008977.1"/>
</dbReference>
<sequence>MLPICVVLVTALVQLAVSTSHSAKRSSDPIADMCLPLCEEETSLEMNCATTHECYAIGEEDSDQFMECMIPCWSYANACYSLCSQSVDDVIKQCLNICRSLEDNVCLNSCHEITLTQLKHDVLDSNQTFNASTATPSTLSADTITQDAEIKDVATSSPTMTSILLRVLQTKTLRSDKSNSIKVYDSEFNATEDSKMTSIESEQFLVSFQEAAQNDSIEVKQNDSSEVKQMRSETVSRKLDQGKLFSYLQNYFDLLPTILEARKKLTDSSSDPNFLYGSNLDLSKEEKILQKNRKQLKLFYLGNFQNQKHVDRLLEANKMFLQREGLYIIQDDEFI</sequence>
<keyword evidence="2" id="KW-1185">Reference proteome</keyword>
<protein>
    <submittedName>
        <fullName evidence="3">Uncharacterized protein LOC106068719</fullName>
    </submittedName>
</protein>
<organism evidence="2 3">
    <name type="scientific">Biomphalaria glabrata</name>
    <name type="common">Bloodfluke planorb</name>
    <name type="synonym">Freshwater snail</name>
    <dbReference type="NCBI Taxonomy" id="6526"/>
    <lineage>
        <taxon>Eukaryota</taxon>
        <taxon>Metazoa</taxon>
        <taxon>Spiralia</taxon>
        <taxon>Lophotrochozoa</taxon>
        <taxon>Mollusca</taxon>
        <taxon>Gastropoda</taxon>
        <taxon>Heterobranchia</taxon>
        <taxon>Euthyneura</taxon>
        <taxon>Panpulmonata</taxon>
        <taxon>Hygrophila</taxon>
        <taxon>Lymnaeoidea</taxon>
        <taxon>Planorbidae</taxon>
        <taxon>Biomphalaria</taxon>
    </lineage>
</organism>
<feature type="chain" id="PRO_5040917984" evidence="1">
    <location>
        <begin position="19"/>
        <end position="335"/>
    </location>
</feature>
<dbReference type="OrthoDB" id="6104559at2759"/>
<proteinExistence type="predicted"/>
<evidence type="ECO:0000313" key="3">
    <source>
        <dbReference type="RefSeq" id="XP_055864952.1"/>
    </source>
</evidence>
<evidence type="ECO:0000256" key="1">
    <source>
        <dbReference type="SAM" id="SignalP"/>
    </source>
</evidence>